<dbReference type="Proteomes" id="UP000248333">
    <property type="component" value="Unassembled WGS sequence"/>
</dbReference>
<evidence type="ECO:0000313" key="4">
    <source>
        <dbReference type="Proteomes" id="UP000248333"/>
    </source>
</evidence>
<feature type="region of interest" description="Disordered" evidence="1">
    <location>
        <begin position="77"/>
        <end position="116"/>
    </location>
</feature>
<dbReference type="Pfam" id="PF20271">
    <property type="entry name" value="CATASP"/>
    <property type="match status" value="1"/>
</dbReference>
<dbReference type="AlphaFoldDB" id="A0A318NUV0"/>
<dbReference type="EMBL" id="PYBV01000002">
    <property type="protein sequence ID" value="PYC76200.1"/>
    <property type="molecule type" value="Genomic_DNA"/>
</dbReference>
<keyword evidence="4" id="KW-1185">Reference proteome</keyword>
<gene>
    <name evidence="3" type="ORF">C7C45_01535</name>
</gene>
<proteinExistence type="predicted"/>
<organism evidence="3 4">
    <name type="scientific">Micromonospora arborensis</name>
    <dbReference type="NCBI Taxonomy" id="2116518"/>
    <lineage>
        <taxon>Bacteria</taxon>
        <taxon>Bacillati</taxon>
        <taxon>Actinomycetota</taxon>
        <taxon>Actinomycetes</taxon>
        <taxon>Micromonosporales</taxon>
        <taxon>Micromonosporaceae</taxon>
        <taxon>Micromonospora</taxon>
    </lineage>
</organism>
<reference evidence="3 4" key="1">
    <citation type="submission" date="2018-03" db="EMBL/GenBank/DDBJ databases">
        <title>Bioinformatic expansion and discovery of thiopeptide antibiotics.</title>
        <authorList>
            <person name="Schwalen C.J."/>
            <person name="Hudson G.A."/>
            <person name="Mitchell D.A."/>
        </authorList>
    </citation>
    <scope>NUCLEOTIDE SEQUENCE [LARGE SCALE GENOMIC DNA]</scope>
    <source>
        <strain evidence="3 4">NRRL 8041</strain>
    </source>
</reference>
<evidence type="ECO:0000259" key="2">
    <source>
        <dbReference type="Pfam" id="PF20271"/>
    </source>
</evidence>
<sequence>MLMNDFGAPGPTEILQYAIDAVNDVGESTLTPEKWEKFVHYMSLMGAALDRGDLAEIQRCRQVIEALQSLHNKTEELPEVQKTRQSEWIREHSERLTERLEQAKAGKTPPAADPRR</sequence>
<name>A0A318NUV0_9ACTN</name>
<dbReference type="InterPro" id="IPR046924">
    <property type="entry name" value="CATASP"/>
</dbReference>
<evidence type="ECO:0000313" key="3">
    <source>
        <dbReference type="EMBL" id="PYC76200.1"/>
    </source>
</evidence>
<feature type="compositionally biased region" description="Basic and acidic residues" evidence="1">
    <location>
        <begin position="77"/>
        <end position="104"/>
    </location>
</feature>
<protein>
    <recommendedName>
        <fullName evidence="2">CATRA-Associated Small Protein domain-containing protein</fullName>
    </recommendedName>
</protein>
<comment type="caution">
    <text evidence="3">The sequence shown here is derived from an EMBL/GenBank/DDBJ whole genome shotgun (WGS) entry which is preliminary data.</text>
</comment>
<accession>A0A318NUV0</accession>
<feature type="domain" description="CATRA-Associated Small Protein" evidence="2">
    <location>
        <begin position="18"/>
        <end position="103"/>
    </location>
</feature>
<evidence type="ECO:0000256" key="1">
    <source>
        <dbReference type="SAM" id="MobiDB-lite"/>
    </source>
</evidence>